<gene>
    <name evidence="1" type="ORF">C1H46_040478</name>
</gene>
<comment type="caution">
    <text evidence="1">The sequence shown here is derived from an EMBL/GenBank/DDBJ whole genome shotgun (WGS) entry which is preliminary data.</text>
</comment>
<dbReference type="AlphaFoldDB" id="A0A540KIH0"/>
<sequence length="163" mass="19449">MKCKSASGLLCDRRRPLKLKRKFYRTTIRPAMLYGTECWAVKHQHVHKMGVAEMRMLRRMCGHTRNDKIGNEDIRGKVGVAKIEGKMRENRLRWFGHVQRRLTDALVRRCDYRTEVQGRRGRGRPRKTLEETLRKDLEYLDLTDDMTQNRAQWRSRIHIADLT</sequence>
<name>A0A540KIH0_MALBA</name>
<reference evidence="1 2" key="1">
    <citation type="journal article" date="2019" name="G3 (Bethesda)">
        <title>Sequencing of a Wild Apple (Malus baccata) Genome Unravels the Differences Between Cultivated and Wild Apple Species Regarding Disease Resistance and Cold Tolerance.</title>
        <authorList>
            <person name="Chen X."/>
        </authorList>
    </citation>
    <scope>NUCLEOTIDE SEQUENCE [LARGE SCALE GENOMIC DNA]</scope>
    <source>
        <strain evidence="2">cv. Shandingzi</strain>
        <tissue evidence="1">Leaves</tissue>
    </source>
</reference>
<evidence type="ECO:0000313" key="2">
    <source>
        <dbReference type="Proteomes" id="UP000315295"/>
    </source>
</evidence>
<organism evidence="1 2">
    <name type="scientific">Malus baccata</name>
    <name type="common">Siberian crab apple</name>
    <name type="synonym">Pyrus baccata</name>
    <dbReference type="NCBI Taxonomy" id="106549"/>
    <lineage>
        <taxon>Eukaryota</taxon>
        <taxon>Viridiplantae</taxon>
        <taxon>Streptophyta</taxon>
        <taxon>Embryophyta</taxon>
        <taxon>Tracheophyta</taxon>
        <taxon>Spermatophyta</taxon>
        <taxon>Magnoliopsida</taxon>
        <taxon>eudicotyledons</taxon>
        <taxon>Gunneridae</taxon>
        <taxon>Pentapetalae</taxon>
        <taxon>rosids</taxon>
        <taxon>fabids</taxon>
        <taxon>Rosales</taxon>
        <taxon>Rosaceae</taxon>
        <taxon>Amygdaloideae</taxon>
        <taxon>Maleae</taxon>
        <taxon>Malus</taxon>
    </lineage>
</organism>
<proteinExistence type="predicted"/>
<dbReference type="PANTHER" id="PTHR46238:SF8">
    <property type="entry name" value="ENDONUCLEASE_EXONUCLEASE_PHOSPHATASE DOMAIN-CONTAINING PROTEIN"/>
    <property type="match status" value="1"/>
</dbReference>
<dbReference type="PANTHER" id="PTHR46238">
    <property type="entry name" value="REVERSE TRANSCRIPTASE DOMAIN-CONTAINING PROTEIN"/>
    <property type="match status" value="1"/>
</dbReference>
<dbReference type="EMBL" id="VIEB01001230">
    <property type="protein sequence ID" value="TQD73979.1"/>
    <property type="molecule type" value="Genomic_DNA"/>
</dbReference>
<keyword evidence="2" id="KW-1185">Reference proteome</keyword>
<dbReference type="STRING" id="106549.A0A540KIH0"/>
<accession>A0A540KIH0</accession>
<protein>
    <submittedName>
        <fullName evidence="1">Uncharacterized protein</fullName>
    </submittedName>
</protein>
<evidence type="ECO:0000313" key="1">
    <source>
        <dbReference type="EMBL" id="TQD73979.1"/>
    </source>
</evidence>
<dbReference type="Proteomes" id="UP000315295">
    <property type="component" value="Unassembled WGS sequence"/>
</dbReference>